<sequence>MSEDLNTQSLLRQQGLEPVILQSPTGLRVEVLPYGATIRSIQLDGQELTLQHPQISDYLENNGYLGSTVGRYANRIAGGLLRFGAQIHQLETAGGEHCLHGGKGFSHRLWQVQQQSADQLLLFLHSHDGDCGFPGDLLVWQQIRLEGTTVHIHFRATTNSSTVISLTNHCYFNLDGSADIGGHQLQIHADAFLPVDASLIPTGQRQLVADTAFDFRQPISIASQLAVADPQLQQTGGFDHCYLFPQQLNGSATDEPIQPLPALQQMATLSSPLSNISLTVSSTLPGLQFYAGHGLTAPFSPRQGLCLEAQHWPDAPNRPDFPSALLVAGQIWQQQIVYAFGRDRSFE</sequence>
<dbReference type="UniPathway" id="UPA00242"/>
<proteinExistence type="inferred from homology"/>
<evidence type="ECO:0000313" key="12">
    <source>
        <dbReference type="EMBL" id="RVU42100.1"/>
    </source>
</evidence>
<reference evidence="12 13" key="1">
    <citation type="submission" date="2019-01" db="EMBL/GenBank/DDBJ databases">
        <authorList>
            <person name="Chen W.-M."/>
        </authorList>
    </citation>
    <scope>NUCLEOTIDE SEQUENCE [LARGE SCALE GENOMIC DNA]</scope>
    <source>
        <strain evidence="12 13">KYPC3</strain>
    </source>
</reference>
<dbReference type="InterPro" id="IPR047215">
    <property type="entry name" value="Galactose_mutarotase-like"/>
</dbReference>
<evidence type="ECO:0000256" key="11">
    <source>
        <dbReference type="PIRSR" id="PIRSR005096-3"/>
    </source>
</evidence>
<comment type="catalytic activity">
    <reaction evidence="1 8">
        <text>alpha-D-glucose = beta-D-glucose</text>
        <dbReference type="Rhea" id="RHEA:10264"/>
        <dbReference type="ChEBI" id="CHEBI:15903"/>
        <dbReference type="ChEBI" id="CHEBI:17925"/>
        <dbReference type="EC" id="5.1.3.3"/>
    </reaction>
</comment>
<evidence type="ECO:0000256" key="2">
    <source>
        <dbReference type="ARBA" id="ARBA00005028"/>
    </source>
</evidence>
<dbReference type="PROSITE" id="PS00545">
    <property type="entry name" value="ALDOSE_1_EPIMERASE"/>
    <property type="match status" value="1"/>
</dbReference>
<dbReference type="GO" id="GO:0006006">
    <property type="term" value="P:glucose metabolic process"/>
    <property type="evidence" value="ECO:0007669"/>
    <property type="project" value="TreeGrafter"/>
</dbReference>
<evidence type="ECO:0000256" key="5">
    <source>
        <dbReference type="ARBA" id="ARBA00014165"/>
    </source>
</evidence>
<gene>
    <name evidence="12" type="ORF">EOE67_02355</name>
</gene>
<dbReference type="CDD" id="cd09019">
    <property type="entry name" value="galactose_mutarotase_like"/>
    <property type="match status" value="1"/>
</dbReference>
<dbReference type="InterPro" id="IPR015443">
    <property type="entry name" value="Aldose_1-epimerase"/>
</dbReference>
<organism evidence="12 13">
    <name type="scientific">Rheinheimera riviphila</name>
    <dbReference type="NCBI Taxonomy" id="1834037"/>
    <lineage>
        <taxon>Bacteria</taxon>
        <taxon>Pseudomonadati</taxon>
        <taxon>Pseudomonadota</taxon>
        <taxon>Gammaproteobacteria</taxon>
        <taxon>Chromatiales</taxon>
        <taxon>Chromatiaceae</taxon>
        <taxon>Rheinheimera</taxon>
    </lineage>
</organism>
<evidence type="ECO:0000256" key="1">
    <source>
        <dbReference type="ARBA" id="ARBA00001614"/>
    </source>
</evidence>
<feature type="active site" description="Proton donor" evidence="9">
    <location>
        <position position="169"/>
    </location>
</feature>
<dbReference type="Pfam" id="PF01263">
    <property type="entry name" value="Aldose_epim"/>
    <property type="match status" value="1"/>
</dbReference>
<evidence type="ECO:0000256" key="4">
    <source>
        <dbReference type="ARBA" id="ARBA00013185"/>
    </source>
</evidence>
<dbReference type="Gene3D" id="2.70.98.10">
    <property type="match status" value="1"/>
</dbReference>
<dbReference type="GO" id="GO:0030246">
    <property type="term" value="F:carbohydrate binding"/>
    <property type="evidence" value="ECO:0007669"/>
    <property type="project" value="InterPro"/>
</dbReference>
<dbReference type="AlphaFoldDB" id="A0A437R5P5"/>
<dbReference type="GO" id="GO:0004034">
    <property type="term" value="F:aldose 1-epimerase activity"/>
    <property type="evidence" value="ECO:0007669"/>
    <property type="project" value="UniProtKB-EC"/>
</dbReference>
<accession>A0A437R5P5</accession>
<dbReference type="EMBL" id="SACS01000001">
    <property type="protein sequence ID" value="RVU42100.1"/>
    <property type="molecule type" value="Genomic_DNA"/>
</dbReference>
<dbReference type="InterPro" id="IPR011013">
    <property type="entry name" value="Gal_mutarotase_sf_dom"/>
</dbReference>
<dbReference type="Proteomes" id="UP000283077">
    <property type="component" value="Unassembled WGS sequence"/>
</dbReference>
<feature type="binding site" evidence="11">
    <location>
        <begin position="169"/>
        <end position="171"/>
    </location>
    <ligand>
        <name>beta-D-galactose</name>
        <dbReference type="ChEBI" id="CHEBI:27667"/>
    </ligand>
</feature>
<feature type="binding site" evidence="10">
    <location>
        <position position="239"/>
    </location>
    <ligand>
        <name>beta-D-galactose</name>
        <dbReference type="ChEBI" id="CHEBI:27667"/>
    </ligand>
</feature>
<evidence type="ECO:0000256" key="10">
    <source>
        <dbReference type="PIRSR" id="PIRSR005096-2"/>
    </source>
</evidence>
<evidence type="ECO:0000313" key="13">
    <source>
        <dbReference type="Proteomes" id="UP000283077"/>
    </source>
</evidence>
<dbReference type="OrthoDB" id="9779408at2"/>
<evidence type="ECO:0000256" key="6">
    <source>
        <dbReference type="ARBA" id="ARBA00023235"/>
    </source>
</evidence>
<dbReference type="EC" id="5.1.3.3" evidence="4 8"/>
<feature type="binding site" evidence="11">
    <location>
        <begin position="74"/>
        <end position="75"/>
    </location>
    <ligand>
        <name>beta-D-galactose</name>
        <dbReference type="ChEBI" id="CHEBI:27667"/>
    </ligand>
</feature>
<dbReference type="GO" id="GO:0005737">
    <property type="term" value="C:cytoplasm"/>
    <property type="evidence" value="ECO:0007669"/>
    <property type="project" value="TreeGrafter"/>
</dbReference>
<dbReference type="GO" id="GO:0033499">
    <property type="term" value="P:galactose catabolic process via UDP-galactose, Leloir pathway"/>
    <property type="evidence" value="ECO:0007669"/>
    <property type="project" value="TreeGrafter"/>
</dbReference>
<name>A0A437R5P5_9GAMM</name>
<evidence type="ECO:0000256" key="3">
    <source>
        <dbReference type="ARBA" id="ARBA00006206"/>
    </source>
</evidence>
<protein>
    <recommendedName>
        <fullName evidence="5 8">Aldose 1-epimerase</fullName>
        <ecNumber evidence="4 8">5.1.3.3</ecNumber>
    </recommendedName>
</protein>
<dbReference type="PANTHER" id="PTHR10091">
    <property type="entry name" value="ALDOSE-1-EPIMERASE"/>
    <property type="match status" value="1"/>
</dbReference>
<dbReference type="InterPro" id="IPR008183">
    <property type="entry name" value="Aldose_1/G6P_1-epimerase"/>
</dbReference>
<comment type="pathway">
    <text evidence="2 8">Carbohydrate metabolism; hexose metabolism.</text>
</comment>
<keyword evidence="6 8" id="KW-0413">Isomerase</keyword>
<dbReference type="PIRSF" id="PIRSF005096">
    <property type="entry name" value="GALM"/>
    <property type="match status" value="1"/>
</dbReference>
<evidence type="ECO:0000256" key="9">
    <source>
        <dbReference type="PIRSR" id="PIRSR005096-1"/>
    </source>
</evidence>
<dbReference type="SUPFAM" id="SSF74650">
    <property type="entry name" value="Galactose mutarotase-like"/>
    <property type="match status" value="1"/>
</dbReference>
<keyword evidence="7 8" id="KW-0119">Carbohydrate metabolism</keyword>
<dbReference type="InterPro" id="IPR018052">
    <property type="entry name" value="Ald1_epimerase_CS"/>
</dbReference>
<evidence type="ECO:0000256" key="8">
    <source>
        <dbReference type="PIRNR" id="PIRNR005096"/>
    </source>
</evidence>
<dbReference type="PANTHER" id="PTHR10091:SF0">
    <property type="entry name" value="GALACTOSE MUTAROTASE"/>
    <property type="match status" value="1"/>
</dbReference>
<comment type="caution">
    <text evidence="12">The sequence shown here is derived from an EMBL/GenBank/DDBJ whole genome shotgun (WGS) entry which is preliminary data.</text>
</comment>
<dbReference type="NCBIfam" id="NF008277">
    <property type="entry name" value="PRK11055.1"/>
    <property type="match status" value="1"/>
</dbReference>
<dbReference type="InterPro" id="IPR014718">
    <property type="entry name" value="GH-type_carb-bd"/>
</dbReference>
<keyword evidence="13" id="KW-1185">Reference proteome</keyword>
<comment type="similarity">
    <text evidence="3 8">Belongs to the aldose epimerase family.</text>
</comment>
<feature type="active site" description="Proton acceptor" evidence="9">
    <location>
        <position position="308"/>
    </location>
</feature>
<evidence type="ECO:0000256" key="7">
    <source>
        <dbReference type="ARBA" id="ARBA00023277"/>
    </source>
</evidence>